<evidence type="ECO:0000256" key="3">
    <source>
        <dbReference type="ARBA" id="ARBA00022729"/>
    </source>
</evidence>
<dbReference type="InterPro" id="IPR024079">
    <property type="entry name" value="MetalloPept_cat_dom_sf"/>
</dbReference>
<accession>A0AAV1NSI9</accession>
<name>A0AAV1NSI9_SCOSC</name>
<dbReference type="InterPro" id="IPR006026">
    <property type="entry name" value="Peptidase_Metallo"/>
</dbReference>
<evidence type="ECO:0000256" key="13">
    <source>
        <dbReference type="RuleBase" id="RU361183"/>
    </source>
</evidence>
<dbReference type="GO" id="GO:0008270">
    <property type="term" value="F:zinc ion binding"/>
    <property type="evidence" value="ECO:0007669"/>
    <property type="project" value="UniProtKB-UniRule"/>
</dbReference>
<feature type="binding site" evidence="12">
    <location>
        <position position="168"/>
    </location>
    <ligand>
        <name>Zn(2+)</name>
        <dbReference type="ChEBI" id="CHEBI:29105"/>
        <note>catalytic</note>
    </ligand>
</feature>
<dbReference type="GO" id="GO:0004222">
    <property type="term" value="F:metalloendopeptidase activity"/>
    <property type="evidence" value="ECO:0007669"/>
    <property type="project" value="UniProtKB-UniRule"/>
</dbReference>
<keyword evidence="8" id="KW-1015">Disulfide bond</keyword>
<evidence type="ECO:0000313" key="16">
    <source>
        <dbReference type="Proteomes" id="UP001314229"/>
    </source>
</evidence>
<organism evidence="15 16">
    <name type="scientific">Scomber scombrus</name>
    <name type="common">Atlantic mackerel</name>
    <name type="synonym">Scomber vernalis</name>
    <dbReference type="NCBI Taxonomy" id="13677"/>
    <lineage>
        <taxon>Eukaryota</taxon>
        <taxon>Metazoa</taxon>
        <taxon>Chordata</taxon>
        <taxon>Craniata</taxon>
        <taxon>Vertebrata</taxon>
        <taxon>Euteleostomi</taxon>
        <taxon>Actinopterygii</taxon>
        <taxon>Neopterygii</taxon>
        <taxon>Teleostei</taxon>
        <taxon>Neoteleostei</taxon>
        <taxon>Acanthomorphata</taxon>
        <taxon>Pelagiaria</taxon>
        <taxon>Scombriformes</taxon>
        <taxon>Scombridae</taxon>
        <taxon>Scomber</taxon>
    </lineage>
</organism>
<keyword evidence="2 12" id="KW-0479">Metal-binding</keyword>
<keyword evidence="7" id="KW-0865">Zymogen</keyword>
<evidence type="ECO:0000256" key="4">
    <source>
        <dbReference type="ARBA" id="ARBA00022801"/>
    </source>
</evidence>
<dbReference type="EC" id="3.4.24.-" evidence="13"/>
<feature type="chain" id="PRO_5043109020" description="Metalloendopeptidase" evidence="13">
    <location>
        <begin position="21"/>
        <end position="272"/>
    </location>
</feature>
<feature type="domain" description="Peptidase M12A" evidence="14">
    <location>
        <begin position="68"/>
        <end position="268"/>
    </location>
</feature>
<dbReference type="EMBL" id="CAWUFR010000059">
    <property type="protein sequence ID" value="CAK6962606.1"/>
    <property type="molecule type" value="Genomic_DNA"/>
</dbReference>
<evidence type="ECO:0000256" key="8">
    <source>
        <dbReference type="ARBA" id="ARBA00023157"/>
    </source>
</evidence>
<sequence length="272" mass="30978">MDFKTMISLLLLLLVGLCKAHHANEHEAGSEISVDTSTEDITTTILRMNNGSTDFLMEGDLQIPNTRNAMKCFNKAYSCLWPKSPNGNVEIPFTISEKYDNTERNKILNAMRGFATKTCIRFIPRMNQRAYIRIEPRFGCASLLGRVGDLQSLSLQRYGCVSNGIIQHELMHSLGFYHEHTRPDRDDYVKINWENIYEHLTINFAKKDSNTLNTQYDYTSVMHYGRTYFGKGGSETITPILDPTAPIGQAKSLSALDILKINLLYKCWNYIG</sequence>
<evidence type="ECO:0000256" key="9">
    <source>
        <dbReference type="ARBA" id="ARBA00023180"/>
    </source>
</evidence>
<dbReference type="GO" id="GO:0006508">
    <property type="term" value="P:proteolysis"/>
    <property type="evidence" value="ECO:0007669"/>
    <property type="project" value="UniProtKB-KW"/>
</dbReference>
<dbReference type="PANTHER" id="PTHR10127">
    <property type="entry name" value="DISCOIDIN, CUB, EGF, LAMININ , AND ZINC METALLOPROTEASE DOMAIN CONTAINING"/>
    <property type="match status" value="1"/>
</dbReference>
<dbReference type="FunFam" id="3.40.390.10:FF:000040">
    <property type="entry name" value="Metalloendopeptidase"/>
    <property type="match status" value="1"/>
</dbReference>
<keyword evidence="3 13" id="KW-0732">Signal</keyword>
<evidence type="ECO:0000259" key="14">
    <source>
        <dbReference type="PROSITE" id="PS51864"/>
    </source>
</evidence>
<dbReference type="PANTHER" id="PTHR10127:SF839">
    <property type="entry name" value="HATCHING ENZYME 1.2-RELATED"/>
    <property type="match status" value="1"/>
</dbReference>
<reference evidence="15 16" key="1">
    <citation type="submission" date="2024-01" db="EMBL/GenBank/DDBJ databases">
        <authorList>
            <person name="Alioto T."/>
            <person name="Alioto T."/>
            <person name="Gomez Garrido J."/>
        </authorList>
    </citation>
    <scope>NUCLEOTIDE SEQUENCE [LARGE SCALE GENOMIC DNA]</scope>
</reference>
<keyword evidence="5 12" id="KW-0862">Zinc</keyword>
<dbReference type="SMART" id="SM00235">
    <property type="entry name" value="ZnMc"/>
    <property type="match status" value="1"/>
</dbReference>
<comment type="caution">
    <text evidence="12">Lacks conserved residue(s) required for the propagation of feature annotation.</text>
</comment>
<dbReference type="Gene3D" id="3.40.390.10">
    <property type="entry name" value="Collagenase (Catalytic Domain)"/>
    <property type="match status" value="1"/>
</dbReference>
<feature type="active site" evidence="12">
    <location>
        <position position="169"/>
    </location>
</feature>
<evidence type="ECO:0000313" key="15">
    <source>
        <dbReference type="EMBL" id="CAK6962606.1"/>
    </source>
</evidence>
<feature type="binding site" evidence="12">
    <location>
        <position position="178"/>
    </location>
    <ligand>
        <name>Zn(2+)</name>
        <dbReference type="ChEBI" id="CHEBI:29105"/>
        <note>catalytic</note>
    </ligand>
</feature>
<evidence type="ECO:0000256" key="11">
    <source>
        <dbReference type="ARBA" id="ARBA00024324"/>
    </source>
</evidence>
<evidence type="ECO:0000256" key="1">
    <source>
        <dbReference type="ARBA" id="ARBA00022670"/>
    </source>
</evidence>
<dbReference type="InterPro" id="IPR001506">
    <property type="entry name" value="Peptidase_M12A"/>
</dbReference>
<evidence type="ECO:0000256" key="10">
    <source>
        <dbReference type="ARBA" id="ARBA00023329"/>
    </source>
</evidence>
<evidence type="ECO:0000256" key="2">
    <source>
        <dbReference type="ARBA" id="ARBA00022723"/>
    </source>
</evidence>
<comment type="cofactor">
    <cofactor evidence="12 13">
        <name>Zn(2+)</name>
        <dbReference type="ChEBI" id="CHEBI:29105"/>
    </cofactor>
    <text evidence="12 13">Binds 1 zinc ion per subunit.</text>
</comment>
<evidence type="ECO:0000256" key="7">
    <source>
        <dbReference type="ARBA" id="ARBA00023145"/>
    </source>
</evidence>
<keyword evidence="1 12" id="KW-0645">Protease</keyword>
<dbReference type="PRINTS" id="PR00480">
    <property type="entry name" value="ASTACIN"/>
</dbReference>
<protein>
    <recommendedName>
        <fullName evidence="13">Metalloendopeptidase</fullName>
        <ecNumber evidence="13">3.4.24.-</ecNumber>
    </recommendedName>
</protein>
<comment type="subcellular location">
    <subcellularLocation>
        <location evidence="11">Zymogen granule</location>
    </subcellularLocation>
</comment>
<feature type="binding site" evidence="12">
    <location>
        <position position="172"/>
    </location>
    <ligand>
        <name>Zn(2+)</name>
        <dbReference type="ChEBI" id="CHEBI:29105"/>
        <note>catalytic</note>
    </ligand>
</feature>
<gene>
    <name evidence="15" type="ORF">FSCOSCO3_A029369</name>
</gene>
<keyword evidence="6 12" id="KW-0482">Metalloprotease</keyword>
<dbReference type="SUPFAM" id="SSF55486">
    <property type="entry name" value="Metalloproteases ('zincins'), catalytic domain"/>
    <property type="match status" value="1"/>
</dbReference>
<evidence type="ECO:0000256" key="12">
    <source>
        <dbReference type="PROSITE-ProRule" id="PRU01211"/>
    </source>
</evidence>
<evidence type="ECO:0000256" key="5">
    <source>
        <dbReference type="ARBA" id="ARBA00022833"/>
    </source>
</evidence>
<dbReference type="AlphaFoldDB" id="A0AAV1NSI9"/>
<keyword evidence="9" id="KW-0325">Glycoprotein</keyword>
<dbReference type="Proteomes" id="UP001314229">
    <property type="component" value="Unassembled WGS sequence"/>
</dbReference>
<feature type="signal peptide" evidence="13">
    <location>
        <begin position="1"/>
        <end position="20"/>
    </location>
</feature>
<dbReference type="PROSITE" id="PS51864">
    <property type="entry name" value="ASTACIN"/>
    <property type="match status" value="1"/>
</dbReference>
<dbReference type="Pfam" id="PF01400">
    <property type="entry name" value="Astacin"/>
    <property type="match status" value="1"/>
</dbReference>
<keyword evidence="10" id="KW-0968">Cytoplasmic vesicle</keyword>
<evidence type="ECO:0000256" key="6">
    <source>
        <dbReference type="ARBA" id="ARBA00023049"/>
    </source>
</evidence>
<comment type="caution">
    <text evidence="15">The sequence shown here is derived from an EMBL/GenBank/DDBJ whole genome shotgun (WGS) entry which is preliminary data.</text>
</comment>
<proteinExistence type="predicted"/>
<dbReference type="GO" id="GO:0042588">
    <property type="term" value="C:zymogen granule"/>
    <property type="evidence" value="ECO:0007669"/>
    <property type="project" value="UniProtKB-SubCell"/>
</dbReference>
<keyword evidence="16" id="KW-1185">Reference proteome</keyword>
<keyword evidence="4 12" id="KW-0378">Hydrolase</keyword>